<evidence type="ECO:0000256" key="3">
    <source>
        <dbReference type="ARBA" id="ARBA00022801"/>
    </source>
</evidence>
<feature type="active site" description="Charge relay system" evidence="5">
    <location>
        <position position="132"/>
    </location>
</feature>
<dbReference type="PROSITE" id="PS51892">
    <property type="entry name" value="SUBTILASE"/>
    <property type="match status" value="1"/>
</dbReference>
<gene>
    <name evidence="8" type="ORF">EJ04DRAFT_469796</name>
</gene>
<dbReference type="GO" id="GO:0006508">
    <property type="term" value="P:proteolysis"/>
    <property type="evidence" value="ECO:0007669"/>
    <property type="project" value="UniProtKB-KW"/>
</dbReference>
<feature type="domain" description="Peptidase S8/S53" evidence="7">
    <location>
        <begin position="125"/>
        <end position="350"/>
    </location>
</feature>
<dbReference type="Gene3D" id="3.40.50.200">
    <property type="entry name" value="Peptidase S8/S53 domain"/>
    <property type="match status" value="1"/>
</dbReference>
<dbReference type="InterPro" id="IPR023828">
    <property type="entry name" value="Peptidase_S8_Ser-AS"/>
</dbReference>
<sequence>MMDEFLTGKESQATAQQDHHPGESSWGKLAKKVTSWNTSSKRKTMDDAQDSRSAKERRLEPGSPQLLGVFQPPRCLDLAMFDDHALSPSTNTQLSLRADSWLRLFNETIYSSRYDQLYKQRKMNTIKIAILDSGVDGTDQIIQQNRSRITYRDFVTDSHDTPNDFVGHGTHTASVTLGIARNAHLYIARVVEGSKLKDPSTLAKALIHAADTWTVDIICLPFSFPRLARELQPIQDAITHAYSKHILILAAAANHGGLQDVAYPANQAEVIAINATDGEGNISHFNPSPHDSSVLSVLGEAVPCAWGARMDPFRVFARKSGTSFAVPVAAGIAAVLLDYIEHRRVFWTEDQRYLASK</sequence>
<dbReference type="InterPro" id="IPR050131">
    <property type="entry name" value="Peptidase_S8_subtilisin-like"/>
</dbReference>
<evidence type="ECO:0000256" key="6">
    <source>
        <dbReference type="SAM" id="MobiDB-lite"/>
    </source>
</evidence>
<feature type="active site" description="Charge relay system" evidence="5">
    <location>
        <position position="168"/>
    </location>
</feature>
<dbReference type="PROSITE" id="PS00138">
    <property type="entry name" value="SUBTILASE_SER"/>
    <property type="match status" value="1"/>
</dbReference>
<evidence type="ECO:0000256" key="1">
    <source>
        <dbReference type="ARBA" id="ARBA00011073"/>
    </source>
</evidence>
<dbReference type="CDD" id="cd00306">
    <property type="entry name" value="Peptidases_S8_S53"/>
    <property type="match status" value="1"/>
</dbReference>
<feature type="non-terminal residue" evidence="8">
    <location>
        <position position="357"/>
    </location>
</feature>
<evidence type="ECO:0000313" key="9">
    <source>
        <dbReference type="Proteomes" id="UP000799444"/>
    </source>
</evidence>
<keyword evidence="3 5" id="KW-0378">Hydrolase</keyword>
<organism evidence="8 9">
    <name type="scientific">Polyplosphaeria fusca</name>
    <dbReference type="NCBI Taxonomy" id="682080"/>
    <lineage>
        <taxon>Eukaryota</taxon>
        <taxon>Fungi</taxon>
        <taxon>Dikarya</taxon>
        <taxon>Ascomycota</taxon>
        <taxon>Pezizomycotina</taxon>
        <taxon>Dothideomycetes</taxon>
        <taxon>Pleosporomycetidae</taxon>
        <taxon>Pleosporales</taxon>
        <taxon>Tetraplosphaeriaceae</taxon>
        <taxon>Polyplosphaeria</taxon>
    </lineage>
</organism>
<name>A0A9P4QW23_9PLEO</name>
<dbReference type="Proteomes" id="UP000799444">
    <property type="component" value="Unassembled WGS sequence"/>
</dbReference>
<reference evidence="8" key="1">
    <citation type="journal article" date="2020" name="Stud. Mycol.">
        <title>101 Dothideomycetes genomes: a test case for predicting lifestyles and emergence of pathogens.</title>
        <authorList>
            <person name="Haridas S."/>
            <person name="Albert R."/>
            <person name="Binder M."/>
            <person name="Bloem J."/>
            <person name="Labutti K."/>
            <person name="Salamov A."/>
            <person name="Andreopoulos B."/>
            <person name="Baker S."/>
            <person name="Barry K."/>
            <person name="Bills G."/>
            <person name="Bluhm B."/>
            <person name="Cannon C."/>
            <person name="Castanera R."/>
            <person name="Culley D."/>
            <person name="Daum C."/>
            <person name="Ezra D."/>
            <person name="Gonzalez J."/>
            <person name="Henrissat B."/>
            <person name="Kuo A."/>
            <person name="Liang C."/>
            <person name="Lipzen A."/>
            <person name="Lutzoni F."/>
            <person name="Magnuson J."/>
            <person name="Mondo S."/>
            <person name="Nolan M."/>
            <person name="Ohm R."/>
            <person name="Pangilinan J."/>
            <person name="Park H.-J."/>
            <person name="Ramirez L."/>
            <person name="Alfaro M."/>
            <person name="Sun H."/>
            <person name="Tritt A."/>
            <person name="Yoshinaga Y."/>
            <person name="Zwiers L.-H."/>
            <person name="Turgeon B."/>
            <person name="Goodwin S."/>
            <person name="Spatafora J."/>
            <person name="Crous P."/>
            <person name="Grigoriev I."/>
        </authorList>
    </citation>
    <scope>NUCLEOTIDE SEQUENCE</scope>
    <source>
        <strain evidence="8">CBS 125425</strain>
    </source>
</reference>
<proteinExistence type="inferred from homology"/>
<dbReference type="InterPro" id="IPR015500">
    <property type="entry name" value="Peptidase_S8_subtilisin-rel"/>
</dbReference>
<dbReference type="PANTHER" id="PTHR43806:SF11">
    <property type="entry name" value="CEREVISIN-RELATED"/>
    <property type="match status" value="1"/>
</dbReference>
<keyword evidence="4 5" id="KW-0720">Serine protease</keyword>
<feature type="active site" description="Charge relay system" evidence="5">
    <location>
        <position position="323"/>
    </location>
</feature>
<dbReference type="Pfam" id="PF00082">
    <property type="entry name" value="Peptidase_S8"/>
    <property type="match status" value="1"/>
</dbReference>
<evidence type="ECO:0000259" key="7">
    <source>
        <dbReference type="Pfam" id="PF00082"/>
    </source>
</evidence>
<accession>A0A9P4QW23</accession>
<keyword evidence="9" id="KW-1185">Reference proteome</keyword>
<dbReference type="GO" id="GO:0004252">
    <property type="term" value="F:serine-type endopeptidase activity"/>
    <property type="evidence" value="ECO:0007669"/>
    <property type="project" value="UniProtKB-UniRule"/>
</dbReference>
<dbReference type="InterPro" id="IPR036852">
    <property type="entry name" value="Peptidase_S8/S53_dom_sf"/>
</dbReference>
<protein>
    <submittedName>
        <fullName evidence="8">Subtilisin-like protein</fullName>
    </submittedName>
</protein>
<dbReference type="SUPFAM" id="SSF52743">
    <property type="entry name" value="Subtilisin-like"/>
    <property type="match status" value="1"/>
</dbReference>
<feature type="region of interest" description="Disordered" evidence="6">
    <location>
        <begin position="1"/>
        <end position="66"/>
    </location>
</feature>
<feature type="compositionally biased region" description="Basic and acidic residues" evidence="6">
    <location>
        <begin position="43"/>
        <end position="60"/>
    </location>
</feature>
<evidence type="ECO:0000256" key="5">
    <source>
        <dbReference type="PROSITE-ProRule" id="PRU01240"/>
    </source>
</evidence>
<comment type="caution">
    <text evidence="8">The sequence shown here is derived from an EMBL/GenBank/DDBJ whole genome shotgun (WGS) entry which is preliminary data.</text>
</comment>
<dbReference type="PANTHER" id="PTHR43806">
    <property type="entry name" value="PEPTIDASE S8"/>
    <property type="match status" value="1"/>
</dbReference>
<dbReference type="PRINTS" id="PR00723">
    <property type="entry name" value="SUBTILISIN"/>
</dbReference>
<comment type="similarity">
    <text evidence="1 5">Belongs to the peptidase S8 family.</text>
</comment>
<dbReference type="OrthoDB" id="206201at2759"/>
<dbReference type="AlphaFoldDB" id="A0A9P4QW23"/>
<evidence type="ECO:0000256" key="2">
    <source>
        <dbReference type="ARBA" id="ARBA00022670"/>
    </source>
</evidence>
<dbReference type="InterPro" id="IPR000209">
    <property type="entry name" value="Peptidase_S8/S53_dom"/>
</dbReference>
<dbReference type="EMBL" id="ML996174">
    <property type="protein sequence ID" value="KAF2732580.1"/>
    <property type="molecule type" value="Genomic_DNA"/>
</dbReference>
<keyword evidence="2 5" id="KW-0645">Protease</keyword>
<evidence type="ECO:0000313" key="8">
    <source>
        <dbReference type="EMBL" id="KAF2732580.1"/>
    </source>
</evidence>
<evidence type="ECO:0000256" key="4">
    <source>
        <dbReference type="ARBA" id="ARBA00022825"/>
    </source>
</evidence>